<reference evidence="6 7" key="1">
    <citation type="submission" date="2017-10" db="EMBL/GenBank/DDBJ databases">
        <title>Bacillus sp. nov., a halophilic bacterium isolated from a Keqin Lake.</title>
        <authorList>
            <person name="Wang H."/>
        </authorList>
    </citation>
    <scope>NUCLEOTIDE SEQUENCE [LARGE SCALE GENOMIC DNA]</scope>
    <source>
        <strain evidence="6 7">KCTC 13187</strain>
    </source>
</reference>
<dbReference type="Gene3D" id="3.40.630.30">
    <property type="match status" value="1"/>
</dbReference>
<gene>
    <name evidence="6" type="ORF">CR203_12350</name>
</gene>
<dbReference type="InterPro" id="IPR000192">
    <property type="entry name" value="Aminotrans_V_dom"/>
</dbReference>
<dbReference type="OrthoDB" id="389074at2"/>
<dbReference type="Gene3D" id="3.40.640.10">
    <property type="entry name" value="Type I PLP-dependent aspartate aminotransferase-like (Major domain)"/>
    <property type="match status" value="1"/>
</dbReference>
<dbReference type="PANTHER" id="PTHR42778">
    <property type="entry name" value="2-AMINOETHYLPHOSPHONATE--PYRUVATE TRANSAMINASE"/>
    <property type="match status" value="1"/>
</dbReference>
<name>A0A3A9K3S9_9BACI</name>
<dbReference type="SUPFAM" id="SSF53383">
    <property type="entry name" value="PLP-dependent transferases"/>
    <property type="match status" value="1"/>
</dbReference>
<dbReference type="GO" id="GO:0016747">
    <property type="term" value="F:acyltransferase activity, transferring groups other than amino-acyl groups"/>
    <property type="evidence" value="ECO:0007669"/>
    <property type="project" value="InterPro"/>
</dbReference>
<dbReference type="RefSeq" id="WP_110937225.1">
    <property type="nucleotide sequence ID" value="NZ_KZ614146.1"/>
</dbReference>
<sequence>MSYTFNIASQQSEFDQIHHLNYKTFVDEIPQHETNQSKILVDKFHEENTYLICCKDDLVIGMLAIRDNRPLSLENKLENLEELLPKGYDHYCEIRLLTVEIEYRIGRVFRGLSQILARYCIQKGYDLGLISATTRQLKLYKQLGFQPFGDLVGSEGAFYQPMYLTKETFNESTAGKVASKPISFLPGPVPVHQFVQKALASAPIPHRSNQFQLLMDSVKQSLLSMTSANYMEILVGTGTLANDVIAAQLSLHQGKGLILLNGEFGQRIKDHALRANLSFEVIDKSWGTPFSDAEIISKIEKGDISWLWMVHSETSTGMLNSVEKIKEICERYQVHLCLDCISSLGALPLDLQGVYLASGVSGKAIGSYTGLSFVFHQENIPPSNRLPRYLDLGMYQMQNSVPYSHTSNLMCALKEALKQYESNNRYDKIAADISLVSASLAEAGISVLLNAENSSPFIITIPLSSDYSSTEIGKYLEMQGIFVHFESDYLKQRNWIQIACLGEYKKRDLTNMVKTLHQKIKTPQGQS</sequence>
<evidence type="ECO:0000256" key="4">
    <source>
        <dbReference type="ARBA" id="ARBA00022898"/>
    </source>
</evidence>
<dbReference type="InterPro" id="IPR015422">
    <property type="entry name" value="PyrdxlP-dep_Trfase_small"/>
</dbReference>
<dbReference type="Pfam" id="PF21926">
    <property type="entry name" value="FeeM"/>
    <property type="match status" value="1"/>
</dbReference>
<keyword evidence="7" id="KW-1185">Reference proteome</keyword>
<dbReference type="InterPro" id="IPR054597">
    <property type="entry name" value="FeeM_cat"/>
</dbReference>
<dbReference type="InterPro" id="IPR016181">
    <property type="entry name" value="Acyl_CoA_acyltransferase"/>
</dbReference>
<dbReference type="InterPro" id="IPR000182">
    <property type="entry name" value="GNAT_dom"/>
</dbReference>
<keyword evidence="2" id="KW-0032">Aminotransferase</keyword>
<dbReference type="EMBL" id="PDOE01000004">
    <property type="protein sequence ID" value="RKL67287.1"/>
    <property type="molecule type" value="Genomic_DNA"/>
</dbReference>
<comment type="caution">
    <text evidence="6">The sequence shown here is derived from an EMBL/GenBank/DDBJ whole genome shotgun (WGS) entry which is preliminary data.</text>
</comment>
<comment type="cofactor">
    <cofactor evidence="1">
        <name>pyridoxal 5'-phosphate</name>
        <dbReference type="ChEBI" id="CHEBI:597326"/>
    </cofactor>
</comment>
<protein>
    <submittedName>
        <fullName evidence="6">GNAT family N-acetyltransferase</fullName>
    </submittedName>
</protein>
<evidence type="ECO:0000259" key="5">
    <source>
        <dbReference type="PROSITE" id="PS51186"/>
    </source>
</evidence>
<evidence type="ECO:0000313" key="6">
    <source>
        <dbReference type="EMBL" id="RKL67287.1"/>
    </source>
</evidence>
<dbReference type="Pfam" id="PF00266">
    <property type="entry name" value="Aminotran_5"/>
    <property type="match status" value="1"/>
</dbReference>
<accession>A0A3A9K3S9</accession>
<evidence type="ECO:0000256" key="3">
    <source>
        <dbReference type="ARBA" id="ARBA00022679"/>
    </source>
</evidence>
<evidence type="ECO:0000313" key="7">
    <source>
        <dbReference type="Proteomes" id="UP000281498"/>
    </source>
</evidence>
<proteinExistence type="predicted"/>
<evidence type="ECO:0000256" key="2">
    <source>
        <dbReference type="ARBA" id="ARBA00022576"/>
    </source>
</evidence>
<dbReference type="SUPFAM" id="SSF55729">
    <property type="entry name" value="Acyl-CoA N-acyltransferases (Nat)"/>
    <property type="match status" value="1"/>
</dbReference>
<keyword evidence="4" id="KW-0663">Pyridoxal phosphate</keyword>
<dbReference type="GO" id="GO:0008483">
    <property type="term" value="F:transaminase activity"/>
    <property type="evidence" value="ECO:0007669"/>
    <property type="project" value="UniProtKB-KW"/>
</dbReference>
<dbReference type="PROSITE" id="PS51186">
    <property type="entry name" value="GNAT"/>
    <property type="match status" value="1"/>
</dbReference>
<dbReference type="InterPro" id="IPR015424">
    <property type="entry name" value="PyrdxlP-dep_Trfase"/>
</dbReference>
<keyword evidence="3 6" id="KW-0808">Transferase</keyword>
<feature type="domain" description="N-acetyltransferase" evidence="5">
    <location>
        <begin position="3"/>
        <end position="167"/>
    </location>
</feature>
<dbReference type="PANTHER" id="PTHR42778:SF1">
    <property type="entry name" value="2-AMINOETHYLPHOSPHONATE--PYRUVATE TRANSAMINASE"/>
    <property type="match status" value="1"/>
</dbReference>
<evidence type="ECO:0000256" key="1">
    <source>
        <dbReference type="ARBA" id="ARBA00001933"/>
    </source>
</evidence>
<dbReference type="Gene3D" id="3.90.1150.10">
    <property type="entry name" value="Aspartate Aminotransferase, domain 1"/>
    <property type="match status" value="1"/>
</dbReference>
<dbReference type="AlphaFoldDB" id="A0A3A9K3S9"/>
<dbReference type="InterPro" id="IPR015421">
    <property type="entry name" value="PyrdxlP-dep_Trfase_major"/>
</dbReference>
<dbReference type="Proteomes" id="UP000281498">
    <property type="component" value="Unassembled WGS sequence"/>
</dbReference>
<organism evidence="6 7">
    <name type="scientific">Salipaludibacillus neizhouensis</name>
    <dbReference type="NCBI Taxonomy" id="885475"/>
    <lineage>
        <taxon>Bacteria</taxon>
        <taxon>Bacillati</taxon>
        <taxon>Bacillota</taxon>
        <taxon>Bacilli</taxon>
        <taxon>Bacillales</taxon>
        <taxon>Bacillaceae</taxon>
    </lineage>
</organism>